<accession>A0A840NSA8</accession>
<proteinExistence type="inferred from homology"/>
<dbReference type="InterPro" id="IPR036935">
    <property type="entry name" value="Ribosomal_bL9_N_sf"/>
</dbReference>
<keyword evidence="2 7" id="KW-0699">rRNA-binding</keyword>
<dbReference type="HAMAP" id="MF_00503">
    <property type="entry name" value="Ribosomal_bL9"/>
    <property type="match status" value="1"/>
</dbReference>
<dbReference type="Gene3D" id="3.10.430.100">
    <property type="entry name" value="Ribosomal protein L9, C-terminal domain"/>
    <property type="match status" value="1"/>
</dbReference>
<keyword evidence="5 7" id="KW-0687">Ribonucleoprotein</keyword>
<dbReference type="InterPro" id="IPR020594">
    <property type="entry name" value="Ribosomal_bL9_bac/chp"/>
</dbReference>
<dbReference type="GO" id="GO:0005840">
    <property type="term" value="C:ribosome"/>
    <property type="evidence" value="ECO:0007669"/>
    <property type="project" value="UniProtKB-KW"/>
</dbReference>
<evidence type="ECO:0000256" key="3">
    <source>
        <dbReference type="ARBA" id="ARBA00022884"/>
    </source>
</evidence>
<dbReference type="InterPro" id="IPR009027">
    <property type="entry name" value="Ribosomal_bL9/RNase_H1_N"/>
</dbReference>
<dbReference type="GO" id="GO:0019843">
    <property type="term" value="F:rRNA binding"/>
    <property type="evidence" value="ECO:0007669"/>
    <property type="project" value="UniProtKB-UniRule"/>
</dbReference>
<dbReference type="FunFam" id="3.40.5.10:FF:000003">
    <property type="entry name" value="50S ribosomal protein L9"/>
    <property type="match status" value="1"/>
</dbReference>
<dbReference type="GO" id="GO:0003735">
    <property type="term" value="F:structural constituent of ribosome"/>
    <property type="evidence" value="ECO:0007669"/>
    <property type="project" value="InterPro"/>
</dbReference>
<evidence type="ECO:0000256" key="5">
    <source>
        <dbReference type="ARBA" id="ARBA00023274"/>
    </source>
</evidence>
<dbReference type="GO" id="GO:1990904">
    <property type="term" value="C:ribonucleoprotein complex"/>
    <property type="evidence" value="ECO:0007669"/>
    <property type="project" value="UniProtKB-KW"/>
</dbReference>
<dbReference type="Pfam" id="PF01281">
    <property type="entry name" value="Ribosomal_L9_N"/>
    <property type="match status" value="1"/>
</dbReference>
<protein>
    <recommendedName>
        <fullName evidence="6 7">Large ribosomal subunit protein bL9</fullName>
    </recommendedName>
</protein>
<dbReference type="InterPro" id="IPR020070">
    <property type="entry name" value="Ribosomal_bL9_N"/>
</dbReference>
<organism evidence="9 10">
    <name type="scientific">Thermocatellispora tengchongensis</name>
    <dbReference type="NCBI Taxonomy" id="1073253"/>
    <lineage>
        <taxon>Bacteria</taxon>
        <taxon>Bacillati</taxon>
        <taxon>Actinomycetota</taxon>
        <taxon>Actinomycetes</taxon>
        <taxon>Streptosporangiales</taxon>
        <taxon>Streptosporangiaceae</taxon>
        <taxon>Thermocatellispora</taxon>
    </lineage>
</organism>
<evidence type="ECO:0000256" key="7">
    <source>
        <dbReference type="HAMAP-Rule" id="MF_00503"/>
    </source>
</evidence>
<reference evidence="9 10" key="1">
    <citation type="submission" date="2020-08" db="EMBL/GenBank/DDBJ databases">
        <title>Genomic Encyclopedia of Type Strains, Phase IV (KMG-IV): sequencing the most valuable type-strain genomes for metagenomic binning, comparative biology and taxonomic classification.</title>
        <authorList>
            <person name="Goeker M."/>
        </authorList>
    </citation>
    <scope>NUCLEOTIDE SEQUENCE [LARGE SCALE GENOMIC DNA]</scope>
    <source>
        <strain evidence="9 10">DSM 45615</strain>
    </source>
</reference>
<dbReference type="PANTHER" id="PTHR21368">
    <property type="entry name" value="50S RIBOSOMAL PROTEIN L9"/>
    <property type="match status" value="1"/>
</dbReference>
<dbReference type="SUPFAM" id="SSF55653">
    <property type="entry name" value="Ribosomal protein L9 C-domain"/>
    <property type="match status" value="1"/>
</dbReference>
<sequence>MAMKLILTSEVSGLGAPGDIVEVKPGYGRNYLLPRGYAILWTRGGEKQIASIKKARDARQIRDLGTAQEVAGRLKSLKVTLKVRAGESGRLFGSVTTGDVAEAVKAAGGPELDRRRIEIANPIKSIGSHRVSVKLHPEVSAQLDVEVVAA</sequence>
<keyword evidence="10" id="KW-1185">Reference proteome</keyword>
<dbReference type="FunFam" id="3.10.430.100:FF:000006">
    <property type="entry name" value="50S ribosomal protein L9"/>
    <property type="match status" value="1"/>
</dbReference>
<evidence type="ECO:0000313" key="9">
    <source>
        <dbReference type="EMBL" id="MBB5130458.1"/>
    </source>
</evidence>
<dbReference type="GO" id="GO:0006412">
    <property type="term" value="P:translation"/>
    <property type="evidence" value="ECO:0007669"/>
    <property type="project" value="UniProtKB-UniRule"/>
</dbReference>
<evidence type="ECO:0000313" key="10">
    <source>
        <dbReference type="Proteomes" id="UP000578449"/>
    </source>
</evidence>
<dbReference type="InterPro" id="IPR000244">
    <property type="entry name" value="Ribosomal_bL9"/>
</dbReference>
<gene>
    <name evidence="7" type="primary">rplI</name>
    <name evidence="9" type="ORF">HNP84_000146</name>
</gene>
<comment type="caution">
    <text evidence="9">The sequence shown here is derived from an EMBL/GenBank/DDBJ whole genome shotgun (WGS) entry which is preliminary data.</text>
</comment>
<dbReference type="Pfam" id="PF03948">
    <property type="entry name" value="Ribosomal_L9_C"/>
    <property type="match status" value="1"/>
</dbReference>
<dbReference type="EMBL" id="JACHGN010000001">
    <property type="protein sequence ID" value="MBB5130458.1"/>
    <property type="molecule type" value="Genomic_DNA"/>
</dbReference>
<dbReference type="Gene3D" id="3.40.5.10">
    <property type="entry name" value="Ribosomal protein L9, N-terminal domain"/>
    <property type="match status" value="1"/>
</dbReference>
<comment type="function">
    <text evidence="7">Binds to the 23S rRNA.</text>
</comment>
<dbReference type="Proteomes" id="UP000578449">
    <property type="component" value="Unassembled WGS sequence"/>
</dbReference>
<name>A0A840NSA8_9ACTN</name>
<dbReference type="SUPFAM" id="SSF55658">
    <property type="entry name" value="L9 N-domain-like"/>
    <property type="match status" value="1"/>
</dbReference>
<dbReference type="InterPro" id="IPR036791">
    <property type="entry name" value="Ribosomal_bL9_C_sf"/>
</dbReference>
<evidence type="ECO:0000256" key="6">
    <source>
        <dbReference type="ARBA" id="ARBA00035292"/>
    </source>
</evidence>
<dbReference type="PROSITE" id="PS00651">
    <property type="entry name" value="RIBOSOMAL_L9"/>
    <property type="match status" value="1"/>
</dbReference>
<feature type="domain" description="Ribosomal protein L9" evidence="8">
    <location>
        <begin position="15"/>
        <end position="42"/>
    </location>
</feature>
<evidence type="ECO:0000256" key="2">
    <source>
        <dbReference type="ARBA" id="ARBA00022730"/>
    </source>
</evidence>
<evidence type="ECO:0000259" key="8">
    <source>
        <dbReference type="PROSITE" id="PS00651"/>
    </source>
</evidence>
<evidence type="ECO:0000256" key="1">
    <source>
        <dbReference type="ARBA" id="ARBA00010605"/>
    </source>
</evidence>
<dbReference type="NCBIfam" id="TIGR00158">
    <property type="entry name" value="L9"/>
    <property type="match status" value="1"/>
</dbReference>
<evidence type="ECO:0000256" key="4">
    <source>
        <dbReference type="ARBA" id="ARBA00022980"/>
    </source>
</evidence>
<keyword evidence="3 7" id="KW-0694">RNA-binding</keyword>
<dbReference type="InterPro" id="IPR020069">
    <property type="entry name" value="Ribosomal_bL9_C"/>
</dbReference>
<keyword evidence="4 7" id="KW-0689">Ribosomal protein</keyword>
<comment type="similarity">
    <text evidence="1 7">Belongs to the bacterial ribosomal protein bL9 family.</text>
</comment>
<dbReference type="AlphaFoldDB" id="A0A840NSA8"/>